<dbReference type="InterPro" id="IPR058790">
    <property type="entry name" value="BSH_CusB"/>
</dbReference>
<dbReference type="Pfam" id="PF25975">
    <property type="entry name" value="CzcB_C"/>
    <property type="match status" value="1"/>
</dbReference>
<evidence type="ECO:0000256" key="1">
    <source>
        <dbReference type="ARBA" id="ARBA00009477"/>
    </source>
</evidence>
<dbReference type="Pfam" id="PF19335">
    <property type="entry name" value="HMBD"/>
    <property type="match status" value="1"/>
</dbReference>
<evidence type="ECO:0000313" key="9">
    <source>
        <dbReference type="Proteomes" id="UP000199297"/>
    </source>
</evidence>
<dbReference type="Gene3D" id="2.40.50.320">
    <property type="entry name" value="Copper binding periplasmic protein CusF"/>
    <property type="match status" value="2"/>
</dbReference>
<feature type="domain" description="CusB-like beta-barrel" evidence="6">
    <location>
        <begin position="251"/>
        <end position="328"/>
    </location>
</feature>
<dbReference type="GO" id="GO:0016020">
    <property type="term" value="C:membrane"/>
    <property type="evidence" value="ECO:0007669"/>
    <property type="project" value="InterPro"/>
</dbReference>
<dbReference type="InterPro" id="IPR006143">
    <property type="entry name" value="RND_pump_MFP"/>
</dbReference>
<feature type="domain" description="CusB-like three alpha-helical bundle" evidence="4">
    <location>
        <begin position="166"/>
        <end position="214"/>
    </location>
</feature>
<dbReference type="FunFam" id="2.40.30.170:FF:000010">
    <property type="entry name" value="Efflux RND transporter periplasmic adaptor subunit"/>
    <property type="match status" value="1"/>
</dbReference>
<dbReference type="Pfam" id="PF25869">
    <property type="entry name" value="3HB_CusB"/>
    <property type="match status" value="1"/>
</dbReference>
<dbReference type="Gene3D" id="6.10.140.730">
    <property type="match status" value="1"/>
</dbReference>
<dbReference type="GO" id="GO:0022857">
    <property type="term" value="F:transmembrane transporter activity"/>
    <property type="evidence" value="ECO:0007669"/>
    <property type="project" value="InterPro"/>
</dbReference>
<dbReference type="Gene3D" id="2.40.50.100">
    <property type="match status" value="1"/>
</dbReference>
<dbReference type="InterPro" id="IPR051909">
    <property type="entry name" value="MFP_Cation_Efflux"/>
</dbReference>
<dbReference type="Pfam" id="PF25954">
    <property type="entry name" value="Beta-barrel_RND_2"/>
    <property type="match status" value="1"/>
</dbReference>
<dbReference type="GO" id="GO:0046914">
    <property type="term" value="F:transition metal ion binding"/>
    <property type="evidence" value="ECO:0007669"/>
    <property type="project" value="TreeGrafter"/>
</dbReference>
<dbReference type="NCBIfam" id="TIGR01730">
    <property type="entry name" value="RND_mfp"/>
    <property type="match status" value="1"/>
</dbReference>
<evidence type="ECO:0000313" key="8">
    <source>
        <dbReference type="EMBL" id="SEL21094.1"/>
    </source>
</evidence>
<dbReference type="InterPro" id="IPR058792">
    <property type="entry name" value="Beta-barrel_RND_2"/>
</dbReference>
<feature type="domain" description="Heavy metal binding" evidence="3">
    <location>
        <begin position="50"/>
        <end position="76"/>
    </location>
</feature>
<feature type="domain" description="CzcB-like C-terminal circularly permuted SH3-like" evidence="7">
    <location>
        <begin position="336"/>
        <end position="394"/>
    </location>
</feature>
<dbReference type="RefSeq" id="WP_085284865.1">
    <property type="nucleotide sequence ID" value="NZ_FOBI01000007.1"/>
</dbReference>
<protein>
    <submittedName>
        <fullName evidence="8">Membrane fusion protein, Cu(I)/Ag(I) efflux system</fullName>
    </submittedName>
</protein>
<keyword evidence="9" id="KW-1185">Reference proteome</keyword>
<dbReference type="SUPFAM" id="SSF111369">
    <property type="entry name" value="HlyD-like secretion proteins"/>
    <property type="match status" value="1"/>
</dbReference>
<dbReference type="GO" id="GO:0015679">
    <property type="term" value="P:plasma membrane copper ion transport"/>
    <property type="evidence" value="ECO:0007669"/>
    <property type="project" value="TreeGrafter"/>
</dbReference>
<evidence type="ECO:0000259" key="5">
    <source>
        <dbReference type="Pfam" id="PF25919"/>
    </source>
</evidence>
<evidence type="ECO:0000256" key="2">
    <source>
        <dbReference type="ARBA" id="ARBA00022448"/>
    </source>
</evidence>
<dbReference type="InterPro" id="IPR021647">
    <property type="entry name" value="CusF_Ec"/>
</dbReference>
<dbReference type="GO" id="GO:0060003">
    <property type="term" value="P:copper ion export"/>
    <property type="evidence" value="ECO:0007669"/>
    <property type="project" value="TreeGrafter"/>
</dbReference>
<feature type="domain" description="CusB-like barrel-sandwich hybrid" evidence="5">
    <location>
        <begin position="131"/>
        <end position="246"/>
    </location>
</feature>
<reference evidence="9" key="1">
    <citation type="submission" date="2016-10" db="EMBL/GenBank/DDBJ databases">
        <authorList>
            <person name="Varghese N."/>
            <person name="Submissions S."/>
        </authorList>
    </citation>
    <scope>NUCLEOTIDE SEQUENCE [LARGE SCALE GENOMIC DNA]</scope>
    <source>
        <strain evidence="9">CGMCC 1.9127</strain>
    </source>
</reference>
<organism evidence="8 9">
    <name type="scientific">Colwellia chukchiensis</name>
    <dbReference type="NCBI Taxonomy" id="641665"/>
    <lineage>
        <taxon>Bacteria</taxon>
        <taxon>Pseudomonadati</taxon>
        <taxon>Pseudomonadota</taxon>
        <taxon>Gammaproteobacteria</taxon>
        <taxon>Alteromonadales</taxon>
        <taxon>Colwelliaceae</taxon>
        <taxon>Colwellia</taxon>
    </lineage>
</organism>
<dbReference type="InterPro" id="IPR058649">
    <property type="entry name" value="CzcB_C"/>
</dbReference>
<gene>
    <name evidence="8" type="ORF">SAMN05216262_10797</name>
</gene>
<dbReference type="InterPro" id="IPR058791">
    <property type="entry name" value="3HB_CusB"/>
</dbReference>
<dbReference type="InterPro" id="IPR045800">
    <property type="entry name" value="HMBD"/>
</dbReference>
<comment type="similarity">
    <text evidence="1">Belongs to the membrane fusion protein (MFP) (TC 8.A.1) family.</text>
</comment>
<dbReference type="Gene3D" id="2.40.30.170">
    <property type="match status" value="1"/>
</dbReference>
<dbReference type="Pfam" id="PF25919">
    <property type="entry name" value="BSH_CusB"/>
    <property type="match status" value="1"/>
</dbReference>
<dbReference type="Proteomes" id="UP000199297">
    <property type="component" value="Unassembled WGS sequence"/>
</dbReference>
<evidence type="ECO:0000259" key="7">
    <source>
        <dbReference type="Pfam" id="PF25975"/>
    </source>
</evidence>
<name>A0A1H7NCB8_9GAMM</name>
<dbReference type="Gene3D" id="2.40.420.20">
    <property type="match status" value="1"/>
</dbReference>
<dbReference type="OrthoDB" id="9806939at2"/>
<dbReference type="AlphaFoldDB" id="A0A1H7NCB8"/>
<dbReference type="EMBL" id="FOBI01000007">
    <property type="protein sequence ID" value="SEL21094.1"/>
    <property type="molecule type" value="Genomic_DNA"/>
</dbReference>
<dbReference type="GO" id="GO:0030288">
    <property type="term" value="C:outer membrane-bounded periplasmic space"/>
    <property type="evidence" value="ECO:0007669"/>
    <property type="project" value="TreeGrafter"/>
</dbReference>
<evidence type="ECO:0000259" key="6">
    <source>
        <dbReference type="Pfam" id="PF25954"/>
    </source>
</evidence>
<evidence type="ECO:0000259" key="3">
    <source>
        <dbReference type="Pfam" id="PF19335"/>
    </source>
</evidence>
<dbReference type="PANTHER" id="PTHR30097">
    <property type="entry name" value="CATION EFFLUX SYSTEM PROTEIN CUSB"/>
    <property type="match status" value="1"/>
</dbReference>
<keyword evidence="2" id="KW-0813">Transport</keyword>
<dbReference type="PANTHER" id="PTHR30097:SF15">
    <property type="entry name" value="CATION EFFLUX SYSTEM PROTEIN CUSB"/>
    <property type="match status" value="1"/>
</dbReference>
<dbReference type="STRING" id="641665.GCA_002104455_03366"/>
<dbReference type="InterPro" id="IPR042230">
    <property type="entry name" value="CusF_sf"/>
</dbReference>
<dbReference type="Pfam" id="PF11604">
    <property type="entry name" value="CusF_Ec"/>
    <property type="match status" value="2"/>
</dbReference>
<accession>A0A1H7NCB8</accession>
<sequence>MSTMQAMNIKPMVIGLLIGVILTLAGYRLVAPESNKQSSNNEPAAAKPLYWVAPMDANYRRDKPGKSPMGMDLVPVYADDGKGPDAGAGTIRISPDVVNNLGVRTSAVRYQSLNTKINTVGYVAYNQDKLVHIHPRVQGWIEKLYVKAIGDPVQKGQALYDIYSPELVNAQEELLLAMSRKNSRLLEAAKSRLSALQIPKQAVDKLKQTKKVQQRVTFYAPQNGVVENLKIREGYFVKPGSTIMSIGDLSQVWLEAEVFERQAGLVKKGTAVTMTLDYLPGQVWQGKVDYIYPTLDAKTRTVKVRLRFDNSQGLLKPNMFAQIVLHAEAEQARLLIPKEALIRTGHQDRVVLALGEGSFKSVAVSVGRFDSKNVEILAGLKEGDHVVTSAQFLLDSESSKSSDFIRMHHGDSATEQPNSVWVSATIASIMAAHQMLTLEHEAIPEWDWPAMVMDFSVADDVDFSDLYQGLSLHVEVTKTANGDYQISNLHIPDGAAMAEHSAMDKADNIPSATVTGTIKALMLEHNMVTISRAAIEKWQRPAATMDFISADSVSLAGLSVGMQVKFTFEIRDGEFVIVAISPVSHDDTSALTSAQEVPAVDHSHH</sequence>
<evidence type="ECO:0000259" key="4">
    <source>
        <dbReference type="Pfam" id="PF25869"/>
    </source>
</evidence>
<proteinExistence type="inferred from homology"/>